<feature type="domain" description="HTH tetR-type" evidence="3">
    <location>
        <begin position="4"/>
        <end position="64"/>
    </location>
</feature>
<dbReference type="PANTHER" id="PTHR43479">
    <property type="entry name" value="ACREF/ENVCD OPERON REPRESSOR-RELATED"/>
    <property type="match status" value="1"/>
</dbReference>
<dbReference type="InterPro" id="IPR009057">
    <property type="entry name" value="Homeodomain-like_sf"/>
</dbReference>
<dbReference type="Gene3D" id="1.10.357.10">
    <property type="entry name" value="Tetracycline Repressor, domain 2"/>
    <property type="match status" value="1"/>
</dbReference>
<keyword evidence="5" id="KW-1185">Reference proteome</keyword>
<organism evidence="4 5">
    <name type="scientific">Streptomyces daliensis</name>
    <dbReference type="NCBI Taxonomy" id="299421"/>
    <lineage>
        <taxon>Bacteria</taxon>
        <taxon>Bacillati</taxon>
        <taxon>Actinomycetota</taxon>
        <taxon>Actinomycetes</taxon>
        <taxon>Kitasatosporales</taxon>
        <taxon>Streptomycetaceae</taxon>
        <taxon>Streptomyces</taxon>
    </lineage>
</organism>
<comment type="caution">
    <text evidence="4">The sequence shown here is derived from an EMBL/GenBank/DDBJ whole genome shotgun (WGS) entry which is preliminary data.</text>
</comment>
<protein>
    <submittedName>
        <fullName evidence="4">TetR/AcrR family transcriptional regulator</fullName>
    </submittedName>
</protein>
<dbReference type="PROSITE" id="PS50977">
    <property type="entry name" value="HTH_TETR_2"/>
    <property type="match status" value="1"/>
</dbReference>
<dbReference type="AlphaFoldDB" id="A0A8T4J022"/>
<reference evidence="4" key="1">
    <citation type="submission" date="2021-04" db="EMBL/GenBank/DDBJ databases">
        <title>Sequencing of actinobacteria type strains.</title>
        <authorList>
            <person name="Nguyen G.-S."/>
            <person name="Wentzel A."/>
        </authorList>
    </citation>
    <scope>NUCLEOTIDE SEQUENCE</scope>
    <source>
        <strain evidence="4">DSM 42095</strain>
    </source>
</reference>
<dbReference type="Pfam" id="PF00440">
    <property type="entry name" value="TetR_N"/>
    <property type="match status" value="1"/>
</dbReference>
<dbReference type="InterPro" id="IPR001647">
    <property type="entry name" value="HTH_TetR"/>
</dbReference>
<feature type="DNA-binding region" description="H-T-H motif" evidence="2">
    <location>
        <begin position="27"/>
        <end position="46"/>
    </location>
</feature>
<dbReference type="GO" id="GO:0003677">
    <property type="term" value="F:DNA binding"/>
    <property type="evidence" value="ECO:0007669"/>
    <property type="project" value="UniProtKB-UniRule"/>
</dbReference>
<dbReference type="PROSITE" id="PS01081">
    <property type="entry name" value="HTH_TETR_1"/>
    <property type="match status" value="1"/>
</dbReference>
<dbReference type="Proteomes" id="UP000675554">
    <property type="component" value="Unassembled WGS sequence"/>
</dbReference>
<gene>
    <name evidence="4" type="ORF">KDA82_18080</name>
</gene>
<name>A0A8T4J022_9ACTN</name>
<dbReference type="PRINTS" id="PR00455">
    <property type="entry name" value="HTHTETR"/>
</dbReference>
<proteinExistence type="predicted"/>
<dbReference type="InterPro" id="IPR050624">
    <property type="entry name" value="HTH-type_Tx_Regulator"/>
</dbReference>
<evidence type="ECO:0000313" key="5">
    <source>
        <dbReference type="Proteomes" id="UP000675554"/>
    </source>
</evidence>
<accession>A0A8T4J022</accession>
<dbReference type="EMBL" id="JAGSMN010000403">
    <property type="protein sequence ID" value="MBR7674894.1"/>
    <property type="molecule type" value="Genomic_DNA"/>
</dbReference>
<evidence type="ECO:0000256" key="2">
    <source>
        <dbReference type="PROSITE-ProRule" id="PRU00335"/>
    </source>
</evidence>
<sequence length="186" mass="21492">MSRGNTRQKIQEVALELFAEHGYEKTSLREIAERLDVTKAALYYHFKTKEDIVVSLFQELTRPIDELIDWAQEQPRTLDTKLEILRRYSDALDAATPLFRFMQENQATVRELSIGATFKERLLKLLSLIKEDDAPMTDQVRYSSALFTMHAGMFTMQSLEGDVEEKRKAVLEVAQELVTTAHRHQG</sequence>
<evidence type="ECO:0000313" key="4">
    <source>
        <dbReference type="EMBL" id="MBR7674894.1"/>
    </source>
</evidence>
<dbReference type="SUPFAM" id="SSF46689">
    <property type="entry name" value="Homeodomain-like"/>
    <property type="match status" value="1"/>
</dbReference>
<evidence type="ECO:0000259" key="3">
    <source>
        <dbReference type="PROSITE" id="PS50977"/>
    </source>
</evidence>
<keyword evidence="1 2" id="KW-0238">DNA-binding</keyword>
<dbReference type="PANTHER" id="PTHR43479:SF11">
    <property type="entry name" value="ACREF_ENVCD OPERON REPRESSOR-RELATED"/>
    <property type="match status" value="1"/>
</dbReference>
<evidence type="ECO:0000256" key="1">
    <source>
        <dbReference type="ARBA" id="ARBA00023125"/>
    </source>
</evidence>
<dbReference type="InterPro" id="IPR023772">
    <property type="entry name" value="DNA-bd_HTH_TetR-type_CS"/>
</dbReference>